<dbReference type="PROSITE" id="PS00584">
    <property type="entry name" value="PFKB_KINASES_2"/>
    <property type="match status" value="1"/>
</dbReference>
<dbReference type="InterPro" id="IPR029056">
    <property type="entry name" value="Ribokinase-like"/>
</dbReference>
<dbReference type="PANTHER" id="PTHR46566:SF2">
    <property type="entry name" value="ATP-DEPENDENT 6-PHOSPHOFRUCTOKINASE ISOZYME 2"/>
    <property type="match status" value="1"/>
</dbReference>
<dbReference type="GO" id="GO:0005988">
    <property type="term" value="P:lactose metabolic process"/>
    <property type="evidence" value="ECO:0007669"/>
    <property type="project" value="UniProtKB-KW"/>
</dbReference>
<evidence type="ECO:0000256" key="2">
    <source>
        <dbReference type="ARBA" id="ARBA00022679"/>
    </source>
</evidence>
<evidence type="ECO:0000256" key="5">
    <source>
        <dbReference type="ARBA" id="ARBA00022840"/>
    </source>
</evidence>
<accession>A0A926DZ13</accession>
<dbReference type="InterPro" id="IPR017583">
    <property type="entry name" value="Tagatose/fructose_Pkinase"/>
</dbReference>
<evidence type="ECO:0000256" key="3">
    <source>
        <dbReference type="ARBA" id="ARBA00022741"/>
    </source>
</evidence>
<comment type="caution">
    <text evidence="8">The sequence shown here is derived from an EMBL/GenBank/DDBJ whole genome shotgun (WGS) entry which is preliminary data.</text>
</comment>
<dbReference type="EC" id="2.7.1.144" evidence="6"/>
<gene>
    <name evidence="8" type="ORF">H8711_04455</name>
</gene>
<sequence>MSFNRIVTVSLNPALDITLWVSGLDREYNDVTNEQWEAAGKAVNVARVMHAYGSPVKAVLLAGEDNRKRYFDRLDREGIDYEAVLLPGETRENISLVQPDGSLLRLARPGFFVEAAHLDELKNRLRRLVGPGTLAVLAGRNPRGVGPEAFVELCAFLSGLEARLAVDTSSVGARELAAIRPWIIKPNLEELEGMTGRSCRTREDLCAALHGLHSGGVERVLLSLGGAGLLYSGADGAVWYAQVPEVPVKSTVGAGDSSLAGFLLAHRAGRPLEECVRIAASFGTAAVMIDGTNPPRRADLEWVYPRVELFPLAHDFGPAAGEGG</sequence>
<dbReference type="EMBL" id="JACRST010000004">
    <property type="protein sequence ID" value="MBC8546187.1"/>
    <property type="molecule type" value="Genomic_DNA"/>
</dbReference>
<evidence type="ECO:0000313" key="8">
    <source>
        <dbReference type="EMBL" id="MBC8546187.1"/>
    </source>
</evidence>
<dbReference type="PANTHER" id="PTHR46566">
    <property type="entry name" value="1-PHOSPHOFRUCTOKINASE-RELATED"/>
    <property type="match status" value="1"/>
</dbReference>
<organism evidence="8 9">
    <name type="scientific">Ligaoa zhengdingensis</name>
    <dbReference type="NCBI Taxonomy" id="2763658"/>
    <lineage>
        <taxon>Bacteria</taxon>
        <taxon>Bacillati</taxon>
        <taxon>Bacillota</taxon>
        <taxon>Clostridia</taxon>
        <taxon>Eubacteriales</taxon>
        <taxon>Oscillospiraceae</taxon>
        <taxon>Ligaoa</taxon>
    </lineage>
</organism>
<dbReference type="Gene3D" id="3.40.1190.20">
    <property type="match status" value="1"/>
</dbReference>
<keyword evidence="2 6" id="KW-0808">Transferase</keyword>
<keyword evidence="9" id="KW-1185">Reference proteome</keyword>
<keyword evidence="5 6" id="KW-0067">ATP-binding</keyword>
<dbReference type="Pfam" id="PF00294">
    <property type="entry name" value="PfkB"/>
    <property type="match status" value="1"/>
</dbReference>
<name>A0A926DZ13_9FIRM</name>
<comment type="similarity">
    <text evidence="6">Belongs to the carbohydrate kinase PfkB family. LacC subfamily.</text>
</comment>
<comment type="pathway">
    <text evidence="6">Carbohydrate metabolism; D-tagatose 6-phosphate degradation; D-glyceraldehyde 3-phosphate and glycerone phosphate from D-tagatose 6-phosphate: step 1/2.</text>
</comment>
<proteinExistence type="inferred from homology"/>
<comment type="similarity">
    <text evidence="1">Belongs to the carbohydrate kinase pfkB family.</text>
</comment>
<reference evidence="8" key="1">
    <citation type="submission" date="2020-08" db="EMBL/GenBank/DDBJ databases">
        <title>Genome public.</title>
        <authorList>
            <person name="Liu C."/>
            <person name="Sun Q."/>
        </authorList>
    </citation>
    <scope>NUCLEOTIDE SEQUENCE</scope>
    <source>
        <strain evidence="8">NSJ-31</strain>
    </source>
</reference>
<dbReference type="PIRSF" id="PIRSF000535">
    <property type="entry name" value="1PFK/6PFK/LacC"/>
    <property type="match status" value="1"/>
</dbReference>
<evidence type="ECO:0000256" key="1">
    <source>
        <dbReference type="ARBA" id="ARBA00005380"/>
    </source>
</evidence>
<protein>
    <recommendedName>
        <fullName evidence="6">Tagatose-6-phosphate kinase</fullName>
        <ecNumber evidence="6">2.7.1.144</ecNumber>
    </recommendedName>
</protein>
<dbReference type="GO" id="GO:0009024">
    <property type="term" value="F:tagatose-6-phosphate kinase activity"/>
    <property type="evidence" value="ECO:0007669"/>
    <property type="project" value="UniProtKB-EC"/>
</dbReference>
<dbReference type="SUPFAM" id="SSF53613">
    <property type="entry name" value="Ribokinase-like"/>
    <property type="match status" value="1"/>
</dbReference>
<dbReference type="GO" id="GO:0005524">
    <property type="term" value="F:ATP binding"/>
    <property type="evidence" value="ECO:0007669"/>
    <property type="project" value="UniProtKB-KW"/>
</dbReference>
<dbReference type="InterPro" id="IPR011611">
    <property type="entry name" value="PfkB_dom"/>
</dbReference>
<keyword evidence="3 6" id="KW-0547">Nucleotide-binding</keyword>
<keyword evidence="6" id="KW-0423">Lactose metabolism</keyword>
<dbReference type="InterPro" id="IPR002173">
    <property type="entry name" value="Carboh/pur_kinase_PfkB_CS"/>
</dbReference>
<dbReference type="PROSITE" id="PS00583">
    <property type="entry name" value="PFKB_KINASES_1"/>
    <property type="match status" value="1"/>
</dbReference>
<dbReference type="AlphaFoldDB" id="A0A926DZ13"/>
<comment type="catalytic activity">
    <reaction evidence="6">
        <text>D-tagatofuranose 6-phosphate + ATP = D-tagatofuranose 1,6-bisphosphate + ADP + H(+)</text>
        <dbReference type="Rhea" id="RHEA:12420"/>
        <dbReference type="ChEBI" id="CHEBI:15378"/>
        <dbReference type="ChEBI" id="CHEBI:30616"/>
        <dbReference type="ChEBI" id="CHEBI:58694"/>
        <dbReference type="ChEBI" id="CHEBI:58695"/>
        <dbReference type="ChEBI" id="CHEBI:456216"/>
        <dbReference type="EC" id="2.7.1.144"/>
    </reaction>
</comment>
<keyword evidence="4 8" id="KW-0418">Kinase</keyword>
<dbReference type="CDD" id="cd01164">
    <property type="entry name" value="FruK_PfkB_like"/>
    <property type="match status" value="1"/>
</dbReference>
<dbReference type="GO" id="GO:0005829">
    <property type="term" value="C:cytosol"/>
    <property type="evidence" value="ECO:0007669"/>
    <property type="project" value="TreeGrafter"/>
</dbReference>
<dbReference type="GO" id="GO:0008443">
    <property type="term" value="F:phosphofructokinase activity"/>
    <property type="evidence" value="ECO:0007669"/>
    <property type="project" value="TreeGrafter"/>
</dbReference>
<dbReference type="Proteomes" id="UP000653127">
    <property type="component" value="Unassembled WGS sequence"/>
</dbReference>
<dbReference type="RefSeq" id="WP_249282340.1">
    <property type="nucleotide sequence ID" value="NZ_JACRST010000004.1"/>
</dbReference>
<evidence type="ECO:0000256" key="6">
    <source>
        <dbReference type="PIRNR" id="PIRNR000535"/>
    </source>
</evidence>
<dbReference type="NCBIfam" id="TIGR03168">
    <property type="entry name" value="1-PFK"/>
    <property type="match status" value="1"/>
</dbReference>
<feature type="domain" description="Carbohydrate kinase PfkB" evidence="7">
    <location>
        <begin position="28"/>
        <end position="293"/>
    </location>
</feature>
<evidence type="ECO:0000256" key="4">
    <source>
        <dbReference type="ARBA" id="ARBA00022777"/>
    </source>
</evidence>
<evidence type="ECO:0000313" key="9">
    <source>
        <dbReference type="Proteomes" id="UP000653127"/>
    </source>
</evidence>
<evidence type="ECO:0000259" key="7">
    <source>
        <dbReference type="Pfam" id="PF00294"/>
    </source>
</evidence>